<gene>
    <name evidence="2" type="ORF">Tco_0895343</name>
</gene>
<evidence type="ECO:0000313" key="3">
    <source>
        <dbReference type="Proteomes" id="UP001151760"/>
    </source>
</evidence>
<keyword evidence="3" id="KW-1185">Reference proteome</keyword>
<comment type="caution">
    <text evidence="2">The sequence shown here is derived from an EMBL/GenBank/DDBJ whole genome shotgun (WGS) entry which is preliminary data.</text>
</comment>
<sequence length="171" mass="19439">MESLNSNSQDRELHQLQQMQDKAKESCMISFQLLHSLLKVFSNNDLKRTRIEGCFERAFAALFDQDVQTFRSSMLRNLDQLEKQLDKDEFQETRSMDAFRMQSKEGKVDSSKALDADLVVTKSSGTESEKHDTSSRSGNDTHAEDADIKPANNKEPLVEVQLTAQHNVLAN</sequence>
<organism evidence="2 3">
    <name type="scientific">Tanacetum coccineum</name>
    <dbReference type="NCBI Taxonomy" id="301880"/>
    <lineage>
        <taxon>Eukaryota</taxon>
        <taxon>Viridiplantae</taxon>
        <taxon>Streptophyta</taxon>
        <taxon>Embryophyta</taxon>
        <taxon>Tracheophyta</taxon>
        <taxon>Spermatophyta</taxon>
        <taxon>Magnoliopsida</taxon>
        <taxon>eudicotyledons</taxon>
        <taxon>Gunneridae</taxon>
        <taxon>Pentapetalae</taxon>
        <taxon>asterids</taxon>
        <taxon>campanulids</taxon>
        <taxon>Asterales</taxon>
        <taxon>Asteraceae</taxon>
        <taxon>Asteroideae</taxon>
        <taxon>Anthemideae</taxon>
        <taxon>Anthemidinae</taxon>
        <taxon>Tanacetum</taxon>
    </lineage>
</organism>
<feature type="region of interest" description="Disordered" evidence="1">
    <location>
        <begin position="120"/>
        <end position="157"/>
    </location>
</feature>
<feature type="compositionally biased region" description="Basic and acidic residues" evidence="1">
    <location>
        <begin position="127"/>
        <end position="148"/>
    </location>
</feature>
<name>A0ABQ5CEC7_9ASTR</name>
<dbReference type="EMBL" id="BQNB010014211">
    <property type="protein sequence ID" value="GJT25406.1"/>
    <property type="molecule type" value="Genomic_DNA"/>
</dbReference>
<reference evidence="2" key="2">
    <citation type="submission" date="2022-01" db="EMBL/GenBank/DDBJ databases">
        <authorList>
            <person name="Yamashiro T."/>
            <person name="Shiraishi A."/>
            <person name="Satake H."/>
            <person name="Nakayama K."/>
        </authorList>
    </citation>
    <scope>NUCLEOTIDE SEQUENCE</scope>
</reference>
<reference evidence="2" key="1">
    <citation type="journal article" date="2022" name="Int. J. Mol. Sci.">
        <title>Draft Genome of Tanacetum Coccineum: Genomic Comparison of Closely Related Tanacetum-Family Plants.</title>
        <authorList>
            <person name="Yamashiro T."/>
            <person name="Shiraishi A."/>
            <person name="Nakayama K."/>
            <person name="Satake H."/>
        </authorList>
    </citation>
    <scope>NUCLEOTIDE SEQUENCE</scope>
</reference>
<evidence type="ECO:0000313" key="2">
    <source>
        <dbReference type="EMBL" id="GJT25406.1"/>
    </source>
</evidence>
<accession>A0ABQ5CEC7</accession>
<proteinExistence type="predicted"/>
<dbReference type="Proteomes" id="UP001151760">
    <property type="component" value="Unassembled WGS sequence"/>
</dbReference>
<protein>
    <submittedName>
        <fullName evidence="2">Uncharacterized protein</fullName>
    </submittedName>
</protein>
<evidence type="ECO:0000256" key="1">
    <source>
        <dbReference type="SAM" id="MobiDB-lite"/>
    </source>
</evidence>